<comment type="similarity">
    <text evidence="2 6">Belongs to the transposase mutator family.</text>
</comment>
<proteinExistence type="inferred from homology"/>
<dbReference type="PANTHER" id="PTHR33217:SF8">
    <property type="entry name" value="MUTATOR FAMILY TRANSPOSASE"/>
    <property type="match status" value="1"/>
</dbReference>
<comment type="caution">
    <text evidence="7">The sequence shown here is derived from an EMBL/GenBank/DDBJ whole genome shotgun (WGS) entry which is preliminary data.</text>
</comment>
<protein>
    <recommendedName>
        <fullName evidence="6">Mutator family transposase</fullName>
    </recommendedName>
</protein>
<dbReference type="GO" id="GO:0006313">
    <property type="term" value="P:DNA transposition"/>
    <property type="evidence" value="ECO:0007669"/>
    <property type="project" value="UniProtKB-UniRule"/>
</dbReference>
<dbReference type="AlphaFoldDB" id="A0A558AIE6"/>
<dbReference type="EMBL" id="VJZA01000008">
    <property type="protein sequence ID" value="TVT24046.1"/>
    <property type="molecule type" value="Genomic_DNA"/>
</dbReference>
<evidence type="ECO:0000256" key="5">
    <source>
        <dbReference type="ARBA" id="ARBA00023172"/>
    </source>
</evidence>
<evidence type="ECO:0000256" key="1">
    <source>
        <dbReference type="ARBA" id="ARBA00002190"/>
    </source>
</evidence>
<reference evidence="7 8" key="1">
    <citation type="submission" date="2019-07" db="EMBL/GenBank/DDBJ databases">
        <title>New species of Amycolatopsis and Streptomyces.</title>
        <authorList>
            <person name="Duangmal K."/>
            <person name="Teo W.F.A."/>
            <person name="Lipun K."/>
        </authorList>
    </citation>
    <scope>NUCLEOTIDE SEQUENCE [LARGE SCALE GENOMIC DNA]</scope>
    <source>
        <strain evidence="7 8">JCM 30562</strain>
    </source>
</reference>
<dbReference type="GO" id="GO:0004803">
    <property type="term" value="F:transposase activity"/>
    <property type="evidence" value="ECO:0007669"/>
    <property type="project" value="UniProtKB-UniRule"/>
</dbReference>
<comment type="function">
    <text evidence="1 6">Required for the transposition of the insertion element.</text>
</comment>
<keyword evidence="6" id="KW-0814">Transposable element</keyword>
<keyword evidence="5 6" id="KW-0233">DNA recombination</keyword>
<sequence length="118" mass="12817">MVRKRQRGLDGLDDAVISLYARGMTVRDIQAHLAGIYGVEVSPDLISKVTDAVADEVTDWANRPLGSSWAVLFVDALWVKIRGGQVAKRPVYVVVGVDFDGAKHVLGRWIGKDGEGAK</sequence>
<evidence type="ECO:0000256" key="6">
    <source>
        <dbReference type="RuleBase" id="RU365089"/>
    </source>
</evidence>
<evidence type="ECO:0000256" key="3">
    <source>
        <dbReference type="ARBA" id="ARBA00022578"/>
    </source>
</evidence>
<dbReference type="GO" id="GO:0003677">
    <property type="term" value="F:DNA binding"/>
    <property type="evidence" value="ECO:0007669"/>
    <property type="project" value="UniProtKB-UniRule"/>
</dbReference>
<name>A0A558AIE6_9PSEU</name>
<evidence type="ECO:0000313" key="7">
    <source>
        <dbReference type="EMBL" id="TVT24046.1"/>
    </source>
</evidence>
<gene>
    <name evidence="7" type="ORF">FNH06_07495</name>
</gene>
<dbReference type="PANTHER" id="PTHR33217">
    <property type="entry name" value="TRANSPOSASE FOR INSERTION SEQUENCE ELEMENT IS1081"/>
    <property type="match status" value="1"/>
</dbReference>
<evidence type="ECO:0000313" key="8">
    <source>
        <dbReference type="Proteomes" id="UP000318578"/>
    </source>
</evidence>
<dbReference type="Pfam" id="PF00872">
    <property type="entry name" value="Transposase_mut"/>
    <property type="match status" value="1"/>
</dbReference>
<accession>A0A558AIE6</accession>
<dbReference type="Proteomes" id="UP000318578">
    <property type="component" value="Unassembled WGS sequence"/>
</dbReference>
<keyword evidence="8" id="KW-1185">Reference proteome</keyword>
<keyword evidence="3 6" id="KW-0815">Transposition</keyword>
<organism evidence="7 8">
    <name type="scientific">Amycolatopsis acidiphila</name>
    <dbReference type="NCBI Taxonomy" id="715473"/>
    <lineage>
        <taxon>Bacteria</taxon>
        <taxon>Bacillati</taxon>
        <taxon>Actinomycetota</taxon>
        <taxon>Actinomycetes</taxon>
        <taxon>Pseudonocardiales</taxon>
        <taxon>Pseudonocardiaceae</taxon>
        <taxon>Amycolatopsis</taxon>
    </lineage>
</organism>
<dbReference type="InterPro" id="IPR001207">
    <property type="entry name" value="Transposase_mutator"/>
</dbReference>
<dbReference type="OrthoDB" id="9793302at2"/>
<evidence type="ECO:0000256" key="4">
    <source>
        <dbReference type="ARBA" id="ARBA00023125"/>
    </source>
</evidence>
<keyword evidence="4 6" id="KW-0238">DNA-binding</keyword>
<evidence type="ECO:0000256" key="2">
    <source>
        <dbReference type="ARBA" id="ARBA00010961"/>
    </source>
</evidence>